<dbReference type="InterPro" id="IPR013931">
    <property type="entry name" value="Svf1-like_N"/>
</dbReference>
<dbReference type="EMBL" id="LLZZ01000052">
    <property type="protein sequence ID" value="KTB10695.1"/>
    <property type="molecule type" value="Genomic_DNA"/>
</dbReference>
<dbReference type="VEuPathDB" id="FungiDB:GWK60_A02167"/>
<evidence type="ECO:0000313" key="8">
    <source>
        <dbReference type="EMBL" id="KTB10695.1"/>
    </source>
</evidence>
<evidence type="ECO:0000259" key="6">
    <source>
        <dbReference type="Pfam" id="PF17187"/>
    </source>
</evidence>
<dbReference type="PANTHER" id="PTHR47107">
    <property type="entry name" value="SVF1-LIKE PROTEIN YDR222W-RELATED"/>
    <property type="match status" value="1"/>
</dbReference>
<dbReference type="PANTHER" id="PTHR47107:SF1">
    <property type="entry name" value="CERAMIDE-BINDING PROTEIN SVF1-RELATED"/>
    <property type="match status" value="1"/>
</dbReference>
<name>A0A0W0DFT6_CANGB</name>
<evidence type="ECO:0000259" key="5">
    <source>
        <dbReference type="Pfam" id="PF08622"/>
    </source>
</evidence>
<organism evidence="8 9">
    <name type="scientific">Candida glabrata</name>
    <name type="common">Yeast</name>
    <name type="synonym">Torulopsis glabrata</name>
    <dbReference type="NCBI Taxonomy" id="5478"/>
    <lineage>
        <taxon>Eukaryota</taxon>
        <taxon>Fungi</taxon>
        <taxon>Dikarya</taxon>
        <taxon>Ascomycota</taxon>
        <taxon>Saccharomycotina</taxon>
        <taxon>Saccharomycetes</taxon>
        <taxon>Saccharomycetales</taxon>
        <taxon>Saccharomycetaceae</taxon>
        <taxon>Nakaseomyces</taxon>
    </lineage>
</organism>
<dbReference type="VEuPathDB" id="FungiDB:CAGL0A02365g"/>
<comment type="similarity">
    <text evidence="2">Belongs to the SVF1 family.</text>
</comment>
<evidence type="ECO:0000256" key="2">
    <source>
        <dbReference type="ARBA" id="ARBA00009069"/>
    </source>
</evidence>
<protein>
    <submittedName>
        <fullName evidence="8">Survival factor 1</fullName>
    </submittedName>
</protein>
<feature type="region of interest" description="Disordered" evidence="4">
    <location>
        <begin position="203"/>
        <end position="231"/>
    </location>
</feature>
<dbReference type="Proteomes" id="UP000054886">
    <property type="component" value="Unassembled WGS sequence"/>
</dbReference>
<gene>
    <name evidence="8" type="ORF">AO440_000086</name>
    <name evidence="7" type="ORF">AO440_005465</name>
</gene>
<dbReference type="VEuPathDB" id="FungiDB:B1J91_A02365g"/>
<evidence type="ECO:0000313" key="9">
    <source>
        <dbReference type="Proteomes" id="UP000054886"/>
    </source>
</evidence>
<evidence type="ECO:0000256" key="4">
    <source>
        <dbReference type="SAM" id="MobiDB-lite"/>
    </source>
</evidence>
<dbReference type="VEuPathDB" id="FungiDB:GVI51_A02123"/>
<feature type="domain" description="Svf1-like N-terminal" evidence="5">
    <location>
        <begin position="56"/>
        <end position="258"/>
    </location>
</feature>
<keyword evidence="3" id="KW-0963">Cytoplasm</keyword>
<evidence type="ECO:0000256" key="1">
    <source>
        <dbReference type="ARBA" id="ARBA00004496"/>
    </source>
</evidence>
<feature type="compositionally biased region" description="Basic and acidic residues" evidence="4">
    <location>
        <begin position="203"/>
        <end position="218"/>
    </location>
</feature>
<dbReference type="Pfam" id="PF08622">
    <property type="entry name" value="Svf1"/>
    <property type="match status" value="1"/>
</dbReference>
<dbReference type="AlphaFoldDB" id="A0A0W0DFT6"/>
<feature type="domain" description="Svf1-like C-terminal" evidence="6">
    <location>
        <begin position="260"/>
        <end position="430"/>
    </location>
</feature>
<proteinExistence type="inferred from homology"/>
<evidence type="ECO:0000256" key="3">
    <source>
        <dbReference type="ARBA" id="ARBA00022490"/>
    </source>
</evidence>
<accession>A0A0W0DFT6</accession>
<dbReference type="EMBL" id="LLZZ01000176">
    <property type="protein sequence ID" value="KTA96024.1"/>
    <property type="molecule type" value="Genomic_DNA"/>
</dbReference>
<dbReference type="OrthoDB" id="2590239at2759"/>
<evidence type="ECO:0000313" key="7">
    <source>
        <dbReference type="EMBL" id="KTA96024.1"/>
    </source>
</evidence>
<reference evidence="8 9" key="1">
    <citation type="submission" date="2015-10" db="EMBL/GenBank/DDBJ databases">
        <title>Draft genomes sequences of Candida glabrata isolates 1A, 1B, 2A, 2B, 3A and 3B.</title>
        <authorList>
            <person name="Haavelsrud O.E."/>
            <person name="Gaustad P."/>
        </authorList>
    </citation>
    <scope>NUCLEOTIDE SEQUENCE [LARGE SCALE GENOMIC DNA]</scope>
    <source>
        <strain evidence="8">910700640</strain>
    </source>
</reference>
<comment type="caution">
    <text evidence="8">The sequence shown here is derived from an EMBL/GenBank/DDBJ whole genome shotgun (WGS) entry which is preliminary data.</text>
</comment>
<dbReference type="InterPro" id="IPR051385">
    <property type="entry name" value="Ceramide-binding_SVF1"/>
</dbReference>
<dbReference type="GO" id="GO:0006979">
    <property type="term" value="P:response to oxidative stress"/>
    <property type="evidence" value="ECO:0007669"/>
    <property type="project" value="InterPro"/>
</dbReference>
<feature type="compositionally biased region" description="Acidic residues" evidence="4">
    <location>
        <begin position="219"/>
        <end position="231"/>
    </location>
</feature>
<dbReference type="GO" id="GO:0005737">
    <property type="term" value="C:cytoplasm"/>
    <property type="evidence" value="ECO:0007669"/>
    <property type="project" value="UniProtKB-SubCell"/>
</dbReference>
<dbReference type="Pfam" id="PF17187">
    <property type="entry name" value="Svf1_C"/>
    <property type="match status" value="1"/>
</dbReference>
<dbReference type="InterPro" id="IPR033394">
    <property type="entry name" value="Svf1-like_C"/>
</dbReference>
<comment type="subcellular location">
    <subcellularLocation>
        <location evidence="1">Cytoplasm</location>
    </subcellularLocation>
</comment>
<sequence length="443" mass="50513">MLKWIQGGLSAVTGIAEPEYGKEYIHTVTERVEGKQPYRETTREDFFWKSPDHTNVETVTFYFSNLATGVVGFAQIIHSNIIGLHTAAQFTFRIFDSKNPEKLNLWTSTKLENFRIEDANFYADDLSVELNADNTQYRLISKVNEQSIVDLTVTRLTPGAKLGDDPSTYYGDNVEQPWGSMRHVFWPRNTCVGEIKVKIPKETAEKTAEEQAQEKEQQEEQEQEGEDEAVEETIEYEERTLKFGENDPSYCMFVMAFQGMKPHHAAKAWNFMFFHSKENTVVLMEFTTPKSYSNTKVSIGIITNDKEILAVTHDNSALHLNQEIDSVGWNVPKQIRVELKGHKSSAKDEDVEADNDEHKIKAVVEGPLENMVERIDVMGEVPNFVKNIVSGVAGTKPYIYQFGDAENFHFQLDDGEKKNGLAWVEVTFISESEVVTEESYNEE</sequence>